<proteinExistence type="predicted"/>
<sequence>MHTSPFQRDPDTCKAKTIPIPLTEATFQEIHMEHAKAMTRETEEKCKNDETQVQNEYSWTRKMICKLSLLGREIVKSLSYQHFH</sequence>
<dbReference type="AlphaFoldDB" id="A0A9Q1C6Q9"/>
<accession>A0A9Q1C6Q9</accession>
<comment type="caution">
    <text evidence="1">The sequence shown here is derived from an EMBL/GenBank/DDBJ whole genome shotgun (WGS) entry which is preliminary data.</text>
</comment>
<organism evidence="1 2">
    <name type="scientific">Holothuria leucospilota</name>
    <name type="common">Black long sea cucumber</name>
    <name type="synonym">Mertensiothuria leucospilota</name>
    <dbReference type="NCBI Taxonomy" id="206669"/>
    <lineage>
        <taxon>Eukaryota</taxon>
        <taxon>Metazoa</taxon>
        <taxon>Echinodermata</taxon>
        <taxon>Eleutherozoa</taxon>
        <taxon>Echinozoa</taxon>
        <taxon>Holothuroidea</taxon>
        <taxon>Aspidochirotacea</taxon>
        <taxon>Aspidochirotida</taxon>
        <taxon>Holothuriidae</taxon>
        <taxon>Holothuria</taxon>
    </lineage>
</organism>
<protein>
    <submittedName>
        <fullName evidence="1">Uncharacterized protein</fullName>
    </submittedName>
</protein>
<dbReference type="Proteomes" id="UP001152320">
    <property type="component" value="Chromosome 7"/>
</dbReference>
<evidence type="ECO:0000313" key="2">
    <source>
        <dbReference type="Proteomes" id="UP001152320"/>
    </source>
</evidence>
<keyword evidence="2" id="KW-1185">Reference proteome</keyword>
<evidence type="ECO:0000313" key="1">
    <source>
        <dbReference type="EMBL" id="KAJ8039200.1"/>
    </source>
</evidence>
<name>A0A9Q1C6Q9_HOLLE</name>
<reference evidence="1" key="1">
    <citation type="submission" date="2021-10" db="EMBL/GenBank/DDBJ databases">
        <title>Tropical sea cucumber genome reveals ecological adaptation and Cuvierian tubules defense mechanism.</title>
        <authorList>
            <person name="Chen T."/>
        </authorList>
    </citation>
    <scope>NUCLEOTIDE SEQUENCE</scope>
    <source>
        <strain evidence="1">Nanhai2018</strain>
        <tissue evidence="1">Muscle</tissue>
    </source>
</reference>
<gene>
    <name evidence="1" type="ORF">HOLleu_16841</name>
</gene>
<dbReference type="EMBL" id="JAIZAY010000007">
    <property type="protein sequence ID" value="KAJ8039200.1"/>
    <property type="molecule type" value="Genomic_DNA"/>
</dbReference>